<dbReference type="EMBL" id="BGZN01000004">
    <property type="protein sequence ID" value="GBR72927.1"/>
    <property type="molecule type" value="Genomic_DNA"/>
</dbReference>
<reference evidence="2 3" key="1">
    <citation type="journal article" date="2019" name="ISME J.">
        <title>Genome analyses of uncultured TG2/ZB3 bacteria in 'Margulisbacteria' specifically attached to ectosymbiotic spirochetes of protists in the termite gut.</title>
        <authorList>
            <person name="Utami Y.D."/>
            <person name="Kuwahara H."/>
            <person name="Igai K."/>
            <person name="Murakami T."/>
            <person name="Sugaya K."/>
            <person name="Morikawa T."/>
            <person name="Nagura Y."/>
            <person name="Yuki M."/>
            <person name="Deevong P."/>
            <person name="Inoue T."/>
            <person name="Kihara K."/>
            <person name="Lo N."/>
            <person name="Yamada A."/>
            <person name="Ohkuma M."/>
            <person name="Hongoh Y."/>
        </authorList>
    </citation>
    <scope>NUCLEOTIDE SEQUENCE [LARGE SCALE GENOMIC DNA]</scope>
    <source>
        <strain evidence="2">NkOx7-01</strain>
    </source>
</reference>
<gene>
    <name evidence="2" type="ORF">NO1_0383</name>
</gene>
<comment type="caution">
    <text evidence="2">The sequence shown here is derived from an EMBL/GenBank/DDBJ whole genome shotgun (WGS) entry which is preliminary data.</text>
</comment>
<dbReference type="Proteomes" id="UP000269352">
    <property type="component" value="Unassembled WGS sequence"/>
</dbReference>
<feature type="signal peptide" evidence="1">
    <location>
        <begin position="1"/>
        <end position="22"/>
    </location>
</feature>
<keyword evidence="3" id="KW-1185">Reference proteome</keyword>
<dbReference type="Pfam" id="PF16930">
    <property type="entry name" value="Porin_5"/>
    <property type="match status" value="1"/>
</dbReference>
<evidence type="ECO:0000313" key="3">
    <source>
        <dbReference type="Proteomes" id="UP000269352"/>
    </source>
</evidence>
<dbReference type="AlphaFoldDB" id="A0A388T8H5"/>
<sequence length="393" mass="43693">MRKNVLKFLVIGAAALASIASAAPGWFIQTDVNQDFRYRLQEDTQDIYKVADDSMKTAHRYRERIRYRLGLTSKINEEFTAGARLATGALNNTKSVTQTLGDSGSTNPFGNQGINLDQAYLSYAPKWVPEVTGKFKAIIGKFDLKEGIYTTTTVAWDSNISLEGKNLNYNYKNLGVEGLDLFANVGSYVLNHVNGISAYSSGTGLGVNANLEVQQLGLKWKILRDYSLETAYTQYAVPFYDNTVISYFGDKAANQIAAKIGANLSVPYFEKVALLYDDFTNPNDNKDNKAKAYGLEFGTAKVAKLGDYSLRYLNRRLEKNLGWDFTDDAHSTKNTEGEQITLVLGLVENVSFTVDYYKFKGIDDTDRDGNDLSDSAKAILNSSSTRFEINVKF</sequence>
<accession>A0A388T8H5</accession>
<proteinExistence type="predicted"/>
<feature type="chain" id="PRO_5017468262" evidence="1">
    <location>
        <begin position="23"/>
        <end position="393"/>
    </location>
</feature>
<evidence type="ECO:0000313" key="2">
    <source>
        <dbReference type="EMBL" id="GBR72927.1"/>
    </source>
</evidence>
<keyword evidence="1" id="KW-0732">Signal</keyword>
<organism evidence="2 3">
    <name type="scientific">Termititenax aidoneus</name>
    <dbReference type="NCBI Taxonomy" id="2218524"/>
    <lineage>
        <taxon>Bacteria</taxon>
        <taxon>Bacillati</taxon>
        <taxon>Candidatus Margulisiibacteriota</taxon>
        <taxon>Candidatus Termititenacia</taxon>
        <taxon>Candidatus Termititenacales</taxon>
        <taxon>Candidatus Termititenacaceae</taxon>
        <taxon>Candidatus Termititenax</taxon>
    </lineage>
</organism>
<dbReference type="InterPro" id="IPR032638">
    <property type="entry name" value="Porin_5"/>
</dbReference>
<evidence type="ECO:0000256" key="1">
    <source>
        <dbReference type="SAM" id="SignalP"/>
    </source>
</evidence>
<name>A0A388T8H5_TERA1</name>
<protein>
    <submittedName>
        <fullName evidence="2">Uncharacterized protein</fullName>
    </submittedName>
</protein>